<dbReference type="Bgee" id="ENSMODG00000048020">
    <property type="expression patterns" value="Expressed in blood and 21 other cell types or tissues"/>
</dbReference>
<reference evidence="2 3" key="1">
    <citation type="journal article" date="2007" name="Nature">
        <title>Genome of the marsupial Monodelphis domestica reveals innovation in non-coding sequences.</title>
        <authorList>
            <person name="Mikkelsen T.S."/>
            <person name="Wakefield M.J."/>
            <person name="Aken B."/>
            <person name="Amemiya C.T."/>
            <person name="Chang J.L."/>
            <person name="Duke S."/>
            <person name="Garber M."/>
            <person name="Gentles A.J."/>
            <person name="Goodstadt L."/>
            <person name="Heger A."/>
            <person name="Jurka J."/>
            <person name="Kamal M."/>
            <person name="Mauceli E."/>
            <person name="Searle S.M."/>
            <person name="Sharpe T."/>
            <person name="Baker M.L."/>
            <person name="Batzer M.A."/>
            <person name="Benos P.V."/>
            <person name="Belov K."/>
            <person name="Clamp M."/>
            <person name="Cook A."/>
            <person name="Cuff J."/>
            <person name="Das R."/>
            <person name="Davidow L."/>
            <person name="Deakin J.E."/>
            <person name="Fazzari M.J."/>
            <person name="Glass J.L."/>
            <person name="Grabherr M."/>
            <person name="Greally J.M."/>
            <person name="Gu W."/>
            <person name="Hore T.A."/>
            <person name="Huttley G.A."/>
            <person name="Kleber M."/>
            <person name="Jirtle R.L."/>
            <person name="Koina E."/>
            <person name="Lee J.T."/>
            <person name="Mahony S."/>
            <person name="Marra M.A."/>
            <person name="Miller R.D."/>
            <person name="Nicholls R.D."/>
            <person name="Oda M."/>
            <person name="Papenfuss A.T."/>
            <person name="Parra Z.E."/>
            <person name="Pollock D.D."/>
            <person name="Ray D.A."/>
            <person name="Schein J.E."/>
            <person name="Speed T.P."/>
            <person name="Thompson K."/>
            <person name="VandeBerg J.L."/>
            <person name="Wade C.M."/>
            <person name="Walker J.A."/>
            <person name="Waters P.D."/>
            <person name="Webber C."/>
            <person name="Weidman J.R."/>
            <person name="Xie X."/>
            <person name="Zody M.C."/>
            <person name="Baldwin J."/>
            <person name="Abdouelleil A."/>
            <person name="Abdulkadir J."/>
            <person name="Abebe A."/>
            <person name="Abera B."/>
            <person name="Abreu J."/>
            <person name="Acer S.C."/>
            <person name="Aftuck L."/>
            <person name="Alexander A."/>
            <person name="An P."/>
            <person name="Anderson E."/>
            <person name="Anderson S."/>
            <person name="Arachi H."/>
            <person name="Azer M."/>
            <person name="Bachantsang P."/>
            <person name="Barry A."/>
            <person name="Bayul T."/>
            <person name="Berlin A."/>
            <person name="Bessette D."/>
            <person name="Bloom T."/>
            <person name="Bloom T."/>
            <person name="Boguslavskiy L."/>
            <person name="Bonnet C."/>
            <person name="Boukhgalter B."/>
            <person name="Bourzgui I."/>
            <person name="Brown A."/>
            <person name="Cahill P."/>
            <person name="Channer S."/>
            <person name="Cheshatsang Y."/>
            <person name="Chuda L."/>
            <person name="Citroen M."/>
            <person name="Collymore A."/>
            <person name="Cooke P."/>
            <person name="Costello M."/>
            <person name="D'Aco K."/>
            <person name="Daza R."/>
            <person name="De Haan G."/>
            <person name="DeGray S."/>
            <person name="DeMaso C."/>
            <person name="Dhargay N."/>
            <person name="Dooley K."/>
            <person name="Dooley E."/>
            <person name="Doricent M."/>
            <person name="Dorje P."/>
            <person name="Dorjee K."/>
            <person name="Dupes A."/>
            <person name="Elong R."/>
            <person name="Falk J."/>
            <person name="Farina A."/>
            <person name="Faro S."/>
            <person name="Ferguson D."/>
            <person name="Fisher S."/>
            <person name="Foley C.D."/>
            <person name="Franke A."/>
            <person name="Friedrich D."/>
            <person name="Gadbois L."/>
            <person name="Gearin G."/>
            <person name="Gearin C.R."/>
            <person name="Giannoukos G."/>
            <person name="Goode T."/>
            <person name="Graham J."/>
            <person name="Grandbois E."/>
            <person name="Grewal S."/>
            <person name="Gyaltsen K."/>
            <person name="Hafez N."/>
            <person name="Hagos B."/>
            <person name="Hall J."/>
            <person name="Henson C."/>
            <person name="Hollinger A."/>
            <person name="Honan T."/>
            <person name="Huard M.D."/>
            <person name="Hughes L."/>
            <person name="Hurhula B."/>
            <person name="Husby M.E."/>
            <person name="Kamat A."/>
            <person name="Kanga B."/>
            <person name="Kashin S."/>
            <person name="Khazanovich D."/>
            <person name="Kisner P."/>
            <person name="Lance K."/>
            <person name="Lara M."/>
            <person name="Lee W."/>
            <person name="Lennon N."/>
            <person name="Letendre F."/>
            <person name="LeVine R."/>
            <person name="Lipovsky A."/>
            <person name="Liu X."/>
            <person name="Liu J."/>
            <person name="Liu S."/>
            <person name="Lokyitsang T."/>
            <person name="Lokyitsang Y."/>
            <person name="Lubonja R."/>
            <person name="Lui A."/>
            <person name="MacDonald P."/>
            <person name="Magnisalis V."/>
            <person name="Maru K."/>
            <person name="Matthews C."/>
            <person name="McCusker W."/>
            <person name="McDonough S."/>
            <person name="Mehta T."/>
            <person name="Meldrim J."/>
            <person name="Meneus L."/>
            <person name="Mihai O."/>
            <person name="Mihalev A."/>
            <person name="Mihova T."/>
            <person name="Mittelman R."/>
            <person name="Mlenga V."/>
            <person name="Montmayeur A."/>
            <person name="Mulrain L."/>
            <person name="Navidi A."/>
            <person name="Naylor J."/>
            <person name="Negash T."/>
            <person name="Nguyen T."/>
            <person name="Nguyen N."/>
            <person name="Nicol R."/>
            <person name="Norbu C."/>
            <person name="Norbu N."/>
            <person name="Novod N."/>
            <person name="O'Neill B."/>
            <person name="Osman S."/>
            <person name="Markiewicz E."/>
            <person name="Oyono O.L."/>
            <person name="Patti C."/>
            <person name="Phunkhang P."/>
            <person name="Pierre F."/>
            <person name="Priest M."/>
            <person name="Raghuraman S."/>
            <person name="Rege F."/>
            <person name="Reyes R."/>
            <person name="Rise C."/>
            <person name="Rogov P."/>
            <person name="Ross K."/>
            <person name="Ryan E."/>
            <person name="Settipalli S."/>
            <person name="Shea T."/>
            <person name="Sherpa N."/>
            <person name="Shi L."/>
            <person name="Shih D."/>
            <person name="Sparrow T."/>
            <person name="Spaulding J."/>
            <person name="Stalker J."/>
            <person name="Stange-Thomann N."/>
            <person name="Stavropoulos S."/>
            <person name="Stone C."/>
            <person name="Strader C."/>
            <person name="Tesfaye S."/>
            <person name="Thomson T."/>
            <person name="Thoulutsang Y."/>
            <person name="Thoulutsang D."/>
            <person name="Topham K."/>
            <person name="Topping I."/>
            <person name="Tsamla T."/>
            <person name="Vassiliev H."/>
            <person name="Vo A."/>
            <person name="Wangchuk T."/>
            <person name="Wangdi T."/>
            <person name="Weiand M."/>
            <person name="Wilkinson J."/>
            <person name="Wilson A."/>
            <person name="Yadav S."/>
            <person name="Young G."/>
            <person name="Yu Q."/>
            <person name="Zembek L."/>
            <person name="Zhong D."/>
            <person name="Zimmer A."/>
            <person name="Zwirko Z."/>
            <person name="Jaffe D.B."/>
            <person name="Alvarez P."/>
            <person name="Brockman W."/>
            <person name="Butler J."/>
            <person name="Chin C."/>
            <person name="Gnerre S."/>
            <person name="MacCallum I."/>
            <person name="Graves J.A."/>
            <person name="Ponting C.P."/>
            <person name="Breen M."/>
            <person name="Samollow P.B."/>
            <person name="Lander E.S."/>
            <person name="Lindblad-Toh K."/>
        </authorList>
    </citation>
    <scope>NUCLEOTIDE SEQUENCE [LARGE SCALE GENOMIC DNA]</scope>
</reference>
<proteinExistence type="predicted"/>
<protein>
    <submittedName>
        <fullName evidence="2">Uncharacterized protein</fullName>
    </submittedName>
</protein>
<evidence type="ECO:0000313" key="2">
    <source>
        <dbReference type="Ensembl" id="ENSMODP00000051180.1"/>
    </source>
</evidence>
<dbReference type="InParanoid" id="A0A5F8GUF8"/>
<dbReference type="AlphaFoldDB" id="A0A5F8GUF8"/>
<dbReference type="Proteomes" id="UP000002280">
    <property type="component" value="Chromosome 8"/>
</dbReference>
<feature type="signal peptide" evidence="1">
    <location>
        <begin position="1"/>
        <end position="18"/>
    </location>
</feature>
<evidence type="ECO:0000256" key="1">
    <source>
        <dbReference type="SAM" id="SignalP"/>
    </source>
</evidence>
<evidence type="ECO:0000313" key="3">
    <source>
        <dbReference type="Proteomes" id="UP000002280"/>
    </source>
</evidence>
<dbReference type="GeneTree" id="ENSGT01030000235027"/>
<reference evidence="2" key="3">
    <citation type="submission" date="2025-09" db="UniProtKB">
        <authorList>
            <consortium name="Ensembl"/>
        </authorList>
    </citation>
    <scope>IDENTIFICATION</scope>
</reference>
<reference evidence="2" key="2">
    <citation type="submission" date="2025-08" db="UniProtKB">
        <authorList>
            <consortium name="Ensembl"/>
        </authorList>
    </citation>
    <scope>IDENTIFICATION</scope>
</reference>
<accession>A0A5F8GUF8</accession>
<keyword evidence="3" id="KW-1185">Reference proteome</keyword>
<dbReference type="Ensembl" id="ENSMODT00000065378.1">
    <property type="protein sequence ID" value="ENSMODP00000051180.1"/>
    <property type="gene ID" value="ENSMODG00000048020.1"/>
</dbReference>
<keyword evidence="1" id="KW-0732">Signal</keyword>
<name>A0A5F8GUF8_MONDO</name>
<feature type="chain" id="PRO_5023928995" evidence="1">
    <location>
        <begin position="19"/>
        <end position="78"/>
    </location>
</feature>
<sequence>MLLNLILIINVFLHHISLDTEQNSKLRPISRVNVREEIEEFFPRMWKINQDKRRLMKSIKDQKIKIEWGKKLNRRLVR</sequence>
<organism evidence="2 3">
    <name type="scientific">Monodelphis domestica</name>
    <name type="common">Gray short-tailed opossum</name>
    <dbReference type="NCBI Taxonomy" id="13616"/>
    <lineage>
        <taxon>Eukaryota</taxon>
        <taxon>Metazoa</taxon>
        <taxon>Chordata</taxon>
        <taxon>Craniata</taxon>
        <taxon>Vertebrata</taxon>
        <taxon>Euteleostomi</taxon>
        <taxon>Mammalia</taxon>
        <taxon>Metatheria</taxon>
        <taxon>Didelphimorphia</taxon>
        <taxon>Didelphidae</taxon>
        <taxon>Monodelphis</taxon>
    </lineage>
</organism>